<dbReference type="Pfam" id="PF21997">
    <property type="entry name" value="DUF6928"/>
    <property type="match status" value="1"/>
</dbReference>
<evidence type="ECO:0000313" key="1">
    <source>
        <dbReference type="EMBL" id="KJK42444.1"/>
    </source>
</evidence>
<dbReference type="Proteomes" id="UP000033393">
    <property type="component" value="Unassembled WGS sequence"/>
</dbReference>
<dbReference type="EMBL" id="JYJG01000350">
    <property type="protein sequence ID" value="KJK42444.1"/>
    <property type="molecule type" value="Genomic_DNA"/>
</dbReference>
<dbReference type="InterPro" id="IPR053847">
    <property type="entry name" value="DUF6928"/>
</dbReference>
<dbReference type="AlphaFoldDB" id="A0A0F0GG20"/>
<sequence length="210" mass="23094">MGAKDWMLMYASDDVGKVLRAAPEIDREATAALVARLYPAHEIRPIADGSLDYANPPEGEVYAAVLPGLSIVCTWDAAGDAPTELDPRFVREAAGRTLYLHAMHSVVDFFAYAIWTPDGSVRRAFSLSPDSGVIEDVGTPLPFEEKYLAGDREFLESLDEDDEYPFRFHPLDLAEAALRALFGFNYEGLYQDDDPDLAATVLAGYAVTPR</sequence>
<proteinExistence type="predicted"/>
<reference evidence="1 2" key="1">
    <citation type="submission" date="2015-02" db="EMBL/GenBank/DDBJ databases">
        <authorList>
            <person name="Ju K.-S."/>
            <person name="Doroghazi J.R."/>
            <person name="Metcalf W."/>
        </authorList>
    </citation>
    <scope>NUCLEOTIDE SEQUENCE [LARGE SCALE GENOMIC DNA]</scope>
    <source>
        <strain evidence="1 2">NRRL B-16140</strain>
    </source>
</reference>
<accession>A0A0F0GG20</accession>
<protein>
    <submittedName>
        <fullName evidence="1">Uncharacterized protein</fullName>
    </submittedName>
</protein>
<gene>
    <name evidence="1" type="ORF">UK23_37205</name>
</gene>
<comment type="caution">
    <text evidence="1">The sequence shown here is derived from an EMBL/GenBank/DDBJ whole genome shotgun (WGS) entry which is preliminary data.</text>
</comment>
<dbReference type="RefSeq" id="WP_045316463.1">
    <property type="nucleotide sequence ID" value="NZ_JYJG01000350.1"/>
</dbReference>
<organism evidence="1 2">
    <name type="scientific">Lentzea aerocolonigenes</name>
    <name type="common">Lechevalieria aerocolonigenes</name>
    <name type="synonym">Saccharothrix aerocolonigenes</name>
    <dbReference type="NCBI Taxonomy" id="68170"/>
    <lineage>
        <taxon>Bacteria</taxon>
        <taxon>Bacillati</taxon>
        <taxon>Actinomycetota</taxon>
        <taxon>Actinomycetes</taxon>
        <taxon>Pseudonocardiales</taxon>
        <taxon>Pseudonocardiaceae</taxon>
        <taxon>Lentzea</taxon>
    </lineage>
</organism>
<keyword evidence="2" id="KW-1185">Reference proteome</keyword>
<dbReference type="OrthoDB" id="4772769at2"/>
<evidence type="ECO:0000313" key="2">
    <source>
        <dbReference type="Proteomes" id="UP000033393"/>
    </source>
</evidence>
<dbReference type="PATRIC" id="fig|68170.10.peg.9722"/>
<name>A0A0F0GG20_LENAE</name>